<evidence type="ECO:0000256" key="3">
    <source>
        <dbReference type="ARBA" id="ARBA00022670"/>
    </source>
</evidence>
<feature type="non-terminal residue" evidence="9">
    <location>
        <position position="158"/>
    </location>
</feature>
<dbReference type="GO" id="GO:0006508">
    <property type="term" value="P:proteolysis"/>
    <property type="evidence" value="ECO:0007669"/>
    <property type="project" value="UniProtKB-KW"/>
</dbReference>
<keyword evidence="10" id="KW-1185">Reference proteome</keyword>
<dbReference type="InterPro" id="IPR006155">
    <property type="entry name" value="Josephin"/>
</dbReference>
<comment type="catalytic activity">
    <reaction evidence="1">
        <text>Thiol-dependent hydrolysis of ester, thioester, amide, peptide and isopeptide bonds formed by the C-terminal Gly of ubiquitin (a 76-residue protein attached to proteins as an intracellular targeting signal).</text>
        <dbReference type="EC" id="3.4.19.12"/>
    </reaction>
</comment>
<sequence length="158" mass="16462">VSAASSGPTRPAPVGRCSGCGSPLDTHLHLLLSRPNLWAVIVNVPSHCSHSSKPSSSSTLAPSPSSPPPAAAAAPSLLAPMWRLLAGVAEATGWGGRHWVGLRRFGGVWYNLDSHLPAPEPLGDVQALCGFLHRAVQQQQATLLLVTEGTAGTQDRRD</sequence>
<evidence type="ECO:0000256" key="4">
    <source>
        <dbReference type="ARBA" id="ARBA00022786"/>
    </source>
</evidence>
<dbReference type="Gene3D" id="3.90.70.40">
    <property type="match status" value="1"/>
</dbReference>
<evidence type="ECO:0000256" key="2">
    <source>
        <dbReference type="ARBA" id="ARBA00012759"/>
    </source>
</evidence>
<organism evidence="9 10">
    <name type="scientific">Astrephomene gubernaculifera</name>
    <dbReference type="NCBI Taxonomy" id="47775"/>
    <lineage>
        <taxon>Eukaryota</taxon>
        <taxon>Viridiplantae</taxon>
        <taxon>Chlorophyta</taxon>
        <taxon>core chlorophytes</taxon>
        <taxon>Chlorophyceae</taxon>
        <taxon>CS clade</taxon>
        <taxon>Chlamydomonadales</taxon>
        <taxon>Astrephomenaceae</taxon>
        <taxon>Astrephomene</taxon>
    </lineage>
</organism>
<keyword evidence="4" id="KW-0833">Ubl conjugation pathway</keyword>
<feature type="region of interest" description="Disordered" evidence="7">
    <location>
        <begin position="52"/>
        <end position="72"/>
    </location>
</feature>
<reference evidence="9 10" key="1">
    <citation type="journal article" date="2021" name="Sci. Rep.">
        <title>Genome sequencing of the multicellular alga Astrephomene provides insights into convergent evolution of germ-soma differentiation.</title>
        <authorList>
            <person name="Yamashita S."/>
            <person name="Yamamoto K."/>
            <person name="Matsuzaki R."/>
            <person name="Suzuki S."/>
            <person name="Yamaguchi H."/>
            <person name="Hirooka S."/>
            <person name="Minakuchi Y."/>
            <person name="Miyagishima S."/>
            <person name="Kawachi M."/>
            <person name="Toyoda A."/>
            <person name="Nozaki H."/>
        </authorList>
    </citation>
    <scope>NUCLEOTIDE SEQUENCE [LARGE SCALE GENOMIC DNA]</scope>
    <source>
        <strain evidence="9 10">NIES-4017</strain>
    </source>
</reference>
<dbReference type="EMBL" id="BMAR01000002">
    <property type="protein sequence ID" value="GFR42014.1"/>
    <property type="molecule type" value="Genomic_DNA"/>
</dbReference>
<evidence type="ECO:0000256" key="7">
    <source>
        <dbReference type="SAM" id="MobiDB-lite"/>
    </source>
</evidence>
<keyword evidence="5" id="KW-0378">Hydrolase</keyword>
<comment type="caution">
    <text evidence="9">The sequence shown here is derived from an EMBL/GenBank/DDBJ whole genome shotgun (WGS) entry which is preliminary data.</text>
</comment>
<dbReference type="EC" id="3.4.19.12" evidence="2"/>
<dbReference type="Proteomes" id="UP001054857">
    <property type="component" value="Unassembled WGS sequence"/>
</dbReference>
<accession>A0AAD3DHN3</accession>
<dbReference type="Pfam" id="PF02099">
    <property type="entry name" value="Josephin"/>
    <property type="match status" value="1"/>
</dbReference>
<evidence type="ECO:0000256" key="6">
    <source>
        <dbReference type="PROSITE-ProRule" id="PRU00331"/>
    </source>
</evidence>
<keyword evidence="3" id="KW-0645">Protease</keyword>
<dbReference type="PROSITE" id="PS50957">
    <property type="entry name" value="JOSEPHIN"/>
    <property type="match status" value="1"/>
</dbReference>
<evidence type="ECO:0000256" key="1">
    <source>
        <dbReference type="ARBA" id="ARBA00000707"/>
    </source>
</evidence>
<dbReference type="GO" id="GO:0004843">
    <property type="term" value="F:cysteine-type deubiquitinase activity"/>
    <property type="evidence" value="ECO:0007669"/>
    <property type="project" value="UniProtKB-EC"/>
</dbReference>
<protein>
    <recommendedName>
        <fullName evidence="2">ubiquitinyl hydrolase 1</fullName>
        <ecNumber evidence="2">3.4.19.12</ecNumber>
    </recommendedName>
</protein>
<dbReference type="AlphaFoldDB" id="A0AAD3DHN3"/>
<feature type="domain" description="Josephin" evidence="8">
    <location>
        <begin position="1"/>
        <end position="158"/>
    </location>
</feature>
<evidence type="ECO:0000313" key="10">
    <source>
        <dbReference type="Proteomes" id="UP001054857"/>
    </source>
</evidence>
<dbReference type="InterPro" id="IPR040053">
    <property type="entry name" value="JOSD1/2"/>
</dbReference>
<dbReference type="PANTHER" id="PTHR13291:SF0">
    <property type="entry name" value="JOSEPHIN-LIKE PROTEIN"/>
    <property type="match status" value="1"/>
</dbReference>
<dbReference type="PANTHER" id="PTHR13291">
    <property type="entry name" value="JOSEPHIN 1, 2"/>
    <property type="match status" value="1"/>
</dbReference>
<evidence type="ECO:0000256" key="5">
    <source>
        <dbReference type="ARBA" id="ARBA00022801"/>
    </source>
</evidence>
<feature type="compositionally biased region" description="Low complexity" evidence="7">
    <location>
        <begin position="52"/>
        <end position="63"/>
    </location>
</feature>
<evidence type="ECO:0000313" key="9">
    <source>
        <dbReference type="EMBL" id="GFR42014.1"/>
    </source>
</evidence>
<evidence type="ECO:0000259" key="8">
    <source>
        <dbReference type="PROSITE" id="PS50957"/>
    </source>
</evidence>
<gene>
    <name evidence="9" type="ORF">Agub_g2829</name>
</gene>
<proteinExistence type="predicted"/>
<comment type="caution">
    <text evidence="6">Lacks conserved residue(s) required for the propagation of feature annotation.</text>
</comment>
<name>A0AAD3DHN3_9CHLO</name>
<dbReference type="GO" id="GO:0016579">
    <property type="term" value="P:protein deubiquitination"/>
    <property type="evidence" value="ECO:0007669"/>
    <property type="project" value="InterPro"/>
</dbReference>